<dbReference type="EMBL" id="AEEH01000031">
    <property type="protein sequence ID" value="EFM25589.1"/>
    <property type="molecule type" value="Genomic_DNA"/>
</dbReference>
<comment type="caution">
    <text evidence="8">The sequence shown here is derived from an EMBL/GenBank/DDBJ whole genome shotgun (WGS) entry which is preliminary data.</text>
</comment>
<dbReference type="Pfam" id="PF04226">
    <property type="entry name" value="Transgly_assoc"/>
    <property type="match status" value="1"/>
</dbReference>
<evidence type="ECO:0000256" key="2">
    <source>
        <dbReference type="ARBA" id="ARBA00011006"/>
    </source>
</evidence>
<dbReference type="PANTHER" id="PTHR33884:SF3">
    <property type="entry name" value="UPF0410 PROTEIN YMGE"/>
    <property type="match status" value="1"/>
</dbReference>
<evidence type="ECO:0000256" key="4">
    <source>
        <dbReference type="ARBA" id="ARBA00022692"/>
    </source>
</evidence>
<keyword evidence="6 7" id="KW-0472">Membrane</keyword>
<gene>
    <name evidence="8" type="ORF">HMPREF9225_0802</name>
</gene>
<dbReference type="PANTHER" id="PTHR33884">
    <property type="entry name" value="UPF0410 PROTEIN YMGE"/>
    <property type="match status" value="1"/>
</dbReference>
<dbReference type="eggNOG" id="COG2261">
    <property type="taxonomic scope" value="Bacteria"/>
</dbReference>
<accession>E0NKW3</accession>
<keyword evidence="5 7" id="KW-1133">Transmembrane helix</keyword>
<reference evidence="8 9" key="1">
    <citation type="submission" date="2010-07" db="EMBL/GenBank/DDBJ databases">
        <authorList>
            <person name="Muzny D."/>
            <person name="Qin X."/>
            <person name="Deng J."/>
            <person name="Jiang H."/>
            <person name="Liu Y."/>
            <person name="Qu J."/>
            <person name="Song X.-Z."/>
            <person name="Zhang L."/>
            <person name="Thornton R."/>
            <person name="Coyle M."/>
            <person name="Francisco L."/>
            <person name="Jackson L."/>
            <person name="Javaid M."/>
            <person name="Korchina V."/>
            <person name="Kovar C."/>
            <person name="Mata R."/>
            <person name="Mathew T."/>
            <person name="Ngo R."/>
            <person name="Nguyen L."/>
            <person name="Nguyen N."/>
            <person name="Okwuonu G."/>
            <person name="Ongeri F."/>
            <person name="Pham C."/>
            <person name="Simmons D."/>
            <person name="Wilczek-Boney K."/>
            <person name="Hale W."/>
            <person name="Jakkamsetti A."/>
            <person name="Pham P."/>
            <person name="Ruth R."/>
            <person name="San Lucas F."/>
            <person name="Warren J."/>
            <person name="Zhang J."/>
            <person name="Zhao Z."/>
            <person name="Zhou C."/>
            <person name="Zhu D."/>
            <person name="Lee S."/>
            <person name="Bess C."/>
            <person name="Blankenburg K."/>
            <person name="Forbes L."/>
            <person name="Fu Q."/>
            <person name="Gubbala S."/>
            <person name="Hirani K."/>
            <person name="Jayaseelan J.C."/>
            <person name="Lara F."/>
            <person name="Munidasa M."/>
            <person name="Palculict T."/>
            <person name="Patil S."/>
            <person name="Pu L.-L."/>
            <person name="Saada N."/>
            <person name="Tang L."/>
            <person name="Weissenberger G."/>
            <person name="Zhu Y."/>
            <person name="Hemphill L."/>
            <person name="Shang Y."/>
            <person name="Youmans B."/>
            <person name="Ayvaz T."/>
            <person name="Ross M."/>
            <person name="Santibanez J."/>
            <person name="Aqrawi P."/>
            <person name="Gross S."/>
            <person name="Joshi V."/>
            <person name="Fowler G."/>
            <person name="Nazareth L."/>
            <person name="Reid J."/>
            <person name="Worley K."/>
            <person name="Petrosino J."/>
            <person name="Highlander S."/>
            <person name="Gibbs R."/>
        </authorList>
    </citation>
    <scope>NUCLEOTIDE SEQUENCE [LARGE SCALE GENOMIC DNA]</scope>
    <source>
        <strain evidence="8 9">ATCC BAA-1640</strain>
    </source>
</reference>
<evidence type="ECO:0008006" key="10">
    <source>
        <dbReference type="Google" id="ProtNLM"/>
    </source>
</evidence>
<dbReference type="HOGENOM" id="CLU_160040_0_0_9"/>
<evidence type="ECO:0000256" key="6">
    <source>
        <dbReference type="ARBA" id="ARBA00023136"/>
    </source>
</evidence>
<comment type="similarity">
    <text evidence="2">Belongs to the UPF0410 family.</text>
</comment>
<dbReference type="OrthoDB" id="964123at2"/>
<dbReference type="InterPro" id="IPR007341">
    <property type="entry name" value="Transgly_assoc"/>
</dbReference>
<organism evidence="8 9">
    <name type="scientific">Peptoniphilus duerdenii ATCC BAA-1640</name>
    <dbReference type="NCBI Taxonomy" id="862517"/>
    <lineage>
        <taxon>Bacteria</taxon>
        <taxon>Bacillati</taxon>
        <taxon>Bacillota</taxon>
        <taxon>Tissierellia</taxon>
        <taxon>Tissierellales</taxon>
        <taxon>Peptoniphilaceae</taxon>
        <taxon>Peptoniphilus</taxon>
    </lineage>
</organism>
<sequence>MIWSIIVGGVAGWIASIIMGKNASMGIFKNVIVGIIGGSIGRFVLGMFNIIQGEGTKASLAVGVFGAVILLAIVNAITGRK</sequence>
<dbReference type="Proteomes" id="UP000003280">
    <property type="component" value="Unassembled WGS sequence"/>
</dbReference>
<evidence type="ECO:0000256" key="5">
    <source>
        <dbReference type="ARBA" id="ARBA00022989"/>
    </source>
</evidence>
<keyword evidence="9" id="KW-1185">Reference proteome</keyword>
<evidence type="ECO:0000256" key="7">
    <source>
        <dbReference type="SAM" id="Phobius"/>
    </source>
</evidence>
<evidence type="ECO:0000256" key="3">
    <source>
        <dbReference type="ARBA" id="ARBA00022475"/>
    </source>
</evidence>
<evidence type="ECO:0000313" key="9">
    <source>
        <dbReference type="Proteomes" id="UP000003280"/>
    </source>
</evidence>
<dbReference type="GO" id="GO:0005886">
    <property type="term" value="C:plasma membrane"/>
    <property type="evidence" value="ECO:0007669"/>
    <property type="project" value="UniProtKB-SubCell"/>
</dbReference>
<proteinExistence type="inferred from homology"/>
<name>E0NKW3_9FIRM</name>
<evidence type="ECO:0000256" key="1">
    <source>
        <dbReference type="ARBA" id="ARBA00004651"/>
    </source>
</evidence>
<comment type="subcellular location">
    <subcellularLocation>
        <location evidence="1">Cell membrane</location>
        <topology evidence="1">Multi-pass membrane protein</topology>
    </subcellularLocation>
</comment>
<protein>
    <recommendedName>
        <fullName evidence="10">Transglycosylase associated protein</fullName>
    </recommendedName>
</protein>
<dbReference type="AlphaFoldDB" id="E0NKW3"/>
<feature type="transmembrane region" description="Helical" evidence="7">
    <location>
        <begin position="31"/>
        <end position="52"/>
    </location>
</feature>
<evidence type="ECO:0000313" key="8">
    <source>
        <dbReference type="EMBL" id="EFM25589.1"/>
    </source>
</evidence>
<feature type="transmembrane region" description="Helical" evidence="7">
    <location>
        <begin position="58"/>
        <end position="78"/>
    </location>
</feature>
<dbReference type="RefSeq" id="WP_008901617.1">
    <property type="nucleotide sequence ID" value="NZ_GL397071.1"/>
</dbReference>
<feature type="transmembrane region" description="Helical" evidence="7">
    <location>
        <begin position="6"/>
        <end position="24"/>
    </location>
</feature>
<keyword evidence="3" id="KW-1003">Cell membrane</keyword>
<keyword evidence="4 7" id="KW-0812">Transmembrane</keyword>